<name>A0A8J2BPR5_9BACT</name>
<accession>A0A8J2BPR5</accession>
<keyword evidence="2" id="KW-1185">Reference proteome</keyword>
<dbReference type="AlphaFoldDB" id="A0A8J2BPR5"/>
<evidence type="ECO:0000313" key="1">
    <source>
        <dbReference type="EMBL" id="CAF0700051.1"/>
    </source>
</evidence>
<organism evidence="1 2">
    <name type="scientific">Candidatus Methylacidithermus pantelleriae</name>
    <dbReference type="NCBI Taxonomy" id="2744239"/>
    <lineage>
        <taxon>Bacteria</taxon>
        <taxon>Pseudomonadati</taxon>
        <taxon>Verrucomicrobiota</taxon>
        <taxon>Methylacidiphilae</taxon>
        <taxon>Methylacidiphilales</taxon>
        <taxon>Methylacidiphilaceae</taxon>
        <taxon>Candidatus Methylacidithermus</taxon>
    </lineage>
</organism>
<evidence type="ECO:0000313" key="2">
    <source>
        <dbReference type="Proteomes" id="UP000663859"/>
    </source>
</evidence>
<protein>
    <submittedName>
        <fullName evidence="1">Uncharacterized protein</fullName>
    </submittedName>
</protein>
<gene>
    <name evidence="1" type="ORF">MPNT_320023</name>
</gene>
<reference evidence="1" key="1">
    <citation type="submission" date="2021-02" db="EMBL/GenBank/DDBJ databases">
        <authorList>
            <person name="Cremers G."/>
            <person name="Picone N."/>
        </authorList>
    </citation>
    <scope>NUCLEOTIDE SEQUENCE</scope>
    <source>
        <strain evidence="1">PQ17</strain>
    </source>
</reference>
<dbReference type="Proteomes" id="UP000663859">
    <property type="component" value="Unassembled WGS sequence"/>
</dbReference>
<comment type="caution">
    <text evidence="1">The sequence shown here is derived from an EMBL/GenBank/DDBJ whole genome shotgun (WGS) entry which is preliminary data.</text>
</comment>
<sequence length="83" mass="9347">MAWPLQDAPQGVVARRAVVTPTEGIGTFSYCILRGFFRLMRTERLPSAELKAMAWQWVSLTRVRAVLALIRWLASLEGSVLTE</sequence>
<dbReference type="EMBL" id="CAJNOB010000026">
    <property type="protein sequence ID" value="CAF0700051.1"/>
    <property type="molecule type" value="Genomic_DNA"/>
</dbReference>
<proteinExistence type="predicted"/>